<comment type="caution">
    <text evidence="1">The sequence shown here is derived from an EMBL/GenBank/DDBJ whole genome shotgun (WGS) entry which is preliminary data.</text>
</comment>
<reference evidence="1" key="2">
    <citation type="submission" date="2022-01" db="EMBL/GenBank/DDBJ databases">
        <authorList>
            <person name="Yamashiro T."/>
            <person name="Shiraishi A."/>
            <person name="Satake H."/>
            <person name="Nakayama K."/>
        </authorList>
    </citation>
    <scope>NUCLEOTIDE SEQUENCE</scope>
</reference>
<sequence length="73" mass="8018">MVVLGIHGSMLSSSLSAINCVSDSLNVIDQEDIYLTTRGTTFGTSFELDGSLLWSEFRVPEGLAKSFDEERED</sequence>
<proteinExistence type="predicted"/>
<dbReference type="Proteomes" id="UP001151760">
    <property type="component" value="Unassembled WGS sequence"/>
</dbReference>
<organism evidence="1 2">
    <name type="scientific">Tanacetum coccineum</name>
    <dbReference type="NCBI Taxonomy" id="301880"/>
    <lineage>
        <taxon>Eukaryota</taxon>
        <taxon>Viridiplantae</taxon>
        <taxon>Streptophyta</taxon>
        <taxon>Embryophyta</taxon>
        <taxon>Tracheophyta</taxon>
        <taxon>Spermatophyta</taxon>
        <taxon>Magnoliopsida</taxon>
        <taxon>eudicotyledons</taxon>
        <taxon>Gunneridae</taxon>
        <taxon>Pentapetalae</taxon>
        <taxon>asterids</taxon>
        <taxon>campanulids</taxon>
        <taxon>Asterales</taxon>
        <taxon>Asteraceae</taxon>
        <taxon>Asteroideae</taxon>
        <taxon>Anthemideae</taxon>
        <taxon>Anthemidinae</taxon>
        <taxon>Tanacetum</taxon>
    </lineage>
</organism>
<gene>
    <name evidence="1" type="ORF">Tco_0974658</name>
</gene>
<evidence type="ECO:0000313" key="2">
    <source>
        <dbReference type="Proteomes" id="UP001151760"/>
    </source>
</evidence>
<name>A0ABQ5ECC0_9ASTR</name>
<dbReference type="EMBL" id="BQNB010016159">
    <property type="protein sequence ID" value="GJT48501.1"/>
    <property type="molecule type" value="Genomic_DNA"/>
</dbReference>
<evidence type="ECO:0000313" key="1">
    <source>
        <dbReference type="EMBL" id="GJT48501.1"/>
    </source>
</evidence>
<keyword evidence="2" id="KW-1185">Reference proteome</keyword>
<accession>A0ABQ5ECC0</accession>
<reference evidence="1" key="1">
    <citation type="journal article" date="2022" name="Int. J. Mol. Sci.">
        <title>Draft Genome of Tanacetum Coccineum: Genomic Comparison of Closely Related Tanacetum-Family Plants.</title>
        <authorList>
            <person name="Yamashiro T."/>
            <person name="Shiraishi A."/>
            <person name="Nakayama K."/>
            <person name="Satake H."/>
        </authorList>
    </citation>
    <scope>NUCLEOTIDE SEQUENCE</scope>
</reference>
<protein>
    <submittedName>
        <fullName evidence="1">Uncharacterized protein</fullName>
    </submittedName>
</protein>